<gene>
    <name evidence="4" type="ORF">HNP73_001836</name>
</gene>
<keyword evidence="2" id="KW-1003">Cell membrane</keyword>
<dbReference type="Proteomes" id="UP000549457">
    <property type="component" value="Unassembled WGS sequence"/>
</dbReference>
<evidence type="ECO:0000313" key="4">
    <source>
        <dbReference type="EMBL" id="MBB5221900.1"/>
    </source>
</evidence>
<dbReference type="AlphaFoldDB" id="A0A840SMD9"/>
<keyword evidence="2" id="KW-0813">Transport</keyword>
<evidence type="ECO:0000256" key="1">
    <source>
        <dbReference type="ARBA" id="ARBA00010692"/>
    </source>
</evidence>
<feature type="transmembrane region" description="Helical" evidence="3">
    <location>
        <begin position="51"/>
        <end position="73"/>
    </location>
</feature>
<dbReference type="GO" id="GO:0005886">
    <property type="term" value="C:plasma membrane"/>
    <property type="evidence" value="ECO:0007669"/>
    <property type="project" value="UniProtKB-SubCell"/>
</dbReference>
<comment type="subcellular location">
    <subcellularLocation>
        <location evidence="2">Cell membrane</location>
        <topology evidence="2">Multi-pass membrane protein</topology>
    </subcellularLocation>
</comment>
<protein>
    <recommendedName>
        <fullName evidence="2">Biotin transporter</fullName>
    </recommendedName>
</protein>
<feature type="transmembrane region" description="Helical" evidence="3">
    <location>
        <begin position="160"/>
        <end position="182"/>
    </location>
</feature>
<name>A0A840SMD9_9RHOB</name>
<feature type="transmembrane region" description="Helical" evidence="3">
    <location>
        <begin position="93"/>
        <end position="114"/>
    </location>
</feature>
<dbReference type="PIRSF" id="PIRSF016661">
    <property type="entry name" value="BioY"/>
    <property type="match status" value="1"/>
</dbReference>
<dbReference type="EMBL" id="JACHFM010000002">
    <property type="protein sequence ID" value="MBB5221900.1"/>
    <property type="molecule type" value="Genomic_DNA"/>
</dbReference>
<dbReference type="GO" id="GO:0015225">
    <property type="term" value="F:biotin transmembrane transporter activity"/>
    <property type="evidence" value="ECO:0007669"/>
    <property type="project" value="UniProtKB-UniRule"/>
</dbReference>
<feature type="transmembrane region" description="Helical" evidence="3">
    <location>
        <begin position="20"/>
        <end position="39"/>
    </location>
</feature>
<sequence>MDHSTARSLSELTRSATLRRLAAIVAGTVLLTIASRIVVPMVPVPITLQTLAVTLIGALYGWRLGAVTVIAWLAQGAAGLPVFQSGTGGIAPFLGPTAGYLLAFPIVAAFTGWLAQRGWTGQRTGLAFAAMLAGNLLCLAIGGAWLAVMIGAKQAFLHGVAPFIIGGVLKSAVGAGILRLVARPVSREGL</sequence>
<dbReference type="InterPro" id="IPR003784">
    <property type="entry name" value="BioY"/>
</dbReference>
<dbReference type="RefSeq" id="WP_184148350.1">
    <property type="nucleotide sequence ID" value="NZ_JACHFM010000002.1"/>
</dbReference>
<dbReference type="Gene3D" id="1.10.1760.20">
    <property type="match status" value="1"/>
</dbReference>
<dbReference type="Pfam" id="PF02632">
    <property type="entry name" value="BioY"/>
    <property type="match status" value="1"/>
</dbReference>
<keyword evidence="5" id="KW-1185">Reference proteome</keyword>
<keyword evidence="3" id="KW-0812">Transmembrane</keyword>
<reference evidence="4 5" key="1">
    <citation type="submission" date="2020-08" db="EMBL/GenBank/DDBJ databases">
        <title>Genomic Encyclopedia of Type Strains, Phase IV (KMG-IV): sequencing the most valuable type-strain genomes for metagenomic binning, comparative biology and taxonomic classification.</title>
        <authorList>
            <person name="Goeker M."/>
        </authorList>
    </citation>
    <scope>NUCLEOTIDE SEQUENCE [LARGE SCALE GENOMIC DNA]</scope>
    <source>
        <strain evidence="4 5">DSM 101730</strain>
    </source>
</reference>
<dbReference type="PANTHER" id="PTHR34295:SF1">
    <property type="entry name" value="BIOTIN TRANSPORTER BIOY"/>
    <property type="match status" value="1"/>
</dbReference>
<proteinExistence type="inferred from homology"/>
<evidence type="ECO:0000313" key="5">
    <source>
        <dbReference type="Proteomes" id="UP000549457"/>
    </source>
</evidence>
<keyword evidence="2 3" id="KW-0472">Membrane</keyword>
<dbReference type="PANTHER" id="PTHR34295">
    <property type="entry name" value="BIOTIN TRANSPORTER BIOY"/>
    <property type="match status" value="1"/>
</dbReference>
<feature type="transmembrane region" description="Helical" evidence="3">
    <location>
        <begin position="126"/>
        <end position="148"/>
    </location>
</feature>
<evidence type="ECO:0000256" key="3">
    <source>
        <dbReference type="SAM" id="Phobius"/>
    </source>
</evidence>
<evidence type="ECO:0000256" key="2">
    <source>
        <dbReference type="PIRNR" id="PIRNR016661"/>
    </source>
</evidence>
<keyword evidence="3" id="KW-1133">Transmembrane helix</keyword>
<comment type="similarity">
    <text evidence="1 2">Belongs to the BioY family.</text>
</comment>
<organism evidence="4 5">
    <name type="scientific">Amaricoccus macauensis</name>
    <dbReference type="NCBI Taxonomy" id="57001"/>
    <lineage>
        <taxon>Bacteria</taxon>
        <taxon>Pseudomonadati</taxon>
        <taxon>Pseudomonadota</taxon>
        <taxon>Alphaproteobacteria</taxon>
        <taxon>Rhodobacterales</taxon>
        <taxon>Paracoccaceae</taxon>
        <taxon>Amaricoccus</taxon>
    </lineage>
</organism>
<accession>A0A840SMD9</accession>
<comment type="caution">
    <text evidence="4">The sequence shown here is derived from an EMBL/GenBank/DDBJ whole genome shotgun (WGS) entry which is preliminary data.</text>
</comment>